<sequence>MNSRLRTVDVLLADTDPELAAIGPRASAWMLRIAVEQAIGELWDAVSPAMRRVTVRAQLLVLPKYVGEEVAGEVRLLWSQLSSTTHHNDFELAPALSELRRWQESVTRVTEAMGRVVAA</sequence>
<reference evidence="1" key="1">
    <citation type="journal article" date="2014" name="Int. J. Syst. Evol. Microbiol.">
        <title>Complete genome sequence of Corynebacterium casei LMG S-19264T (=DSM 44701T), isolated from a smear-ripened cheese.</title>
        <authorList>
            <consortium name="US DOE Joint Genome Institute (JGI-PGF)"/>
            <person name="Walter F."/>
            <person name="Albersmeier A."/>
            <person name="Kalinowski J."/>
            <person name="Ruckert C."/>
        </authorList>
    </citation>
    <scope>NUCLEOTIDE SEQUENCE</scope>
    <source>
        <strain evidence="1">CGMCC 4.7278</strain>
    </source>
</reference>
<protein>
    <submittedName>
        <fullName evidence="1">Uncharacterized protein</fullName>
    </submittedName>
</protein>
<name>A0A917QTY1_9NOCA</name>
<accession>A0A917QTY1</accession>
<evidence type="ECO:0000313" key="2">
    <source>
        <dbReference type="Proteomes" id="UP000612956"/>
    </source>
</evidence>
<organism evidence="1 2">
    <name type="scientific">Nocardia camponoti</name>
    <dbReference type="NCBI Taxonomy" id="1616106"/>
    <lineage>
        <taxon>Bacteria</taxon>
        <taxon>Bacillati</taxon>
        <taxon>Actinomycetota</taxon>
        <taxon>Actinomycetes</taxon>
        <taxon>Mycobacteriales</taxon>
        <taxon>Nocardiaceae</taxon>
        <taxon>Nocardia</taxon>
    </lineage>
</organism>
<keyword evidence="2" id="KW-1185">Reference proteome</keyword>
<dbReference type="Proteomes" id="UP000612956">
    <property type="component" value="Unassembled WGS sequence"/>
</dbReference>
<dbReference type="AlphaFoldDB" id="A0A917QTY1"/>
<comment type="caution">
    <text evidence="1">The sequence shown here is derived from an EMBL/GenBank/DDBJ whole genome shotgun (WGS) entry which is preliminary data.</text>
</comment>
<dbReference type="EMBL" id="BMMW01000005">
    <property type="protein sequence ID" value="GGK66963.1"/>
    <property type="molecule type" value="Genomic_DNA"/>
</dbReference>
<reference evidence="1" key="2">
    <citation type="submission" date="2020-09" db="EMBL/GenBank/DDBJ databases">
        <authorList>
            <person name="Sun Q."/>
            <person name="Zhou Y."/>
        </authorList>
    </citation>
    <scope>NUCLEOTIDE SEQUENCE</scope>
    <source>
        <strain evidence="1">CGMCC 4.7278</strain>
    </source>
</reference>
<proteinExistence type="predicted"/>
<evidence type="ECO:0000313" key="1">
    <source>
        <dbReference type="EMBL" id="GGK66963.1"/>
    </source>
</evidence>
<gene>
    <name evidence="1" type="ORF">GCM10011591_43890</name>
</gene>